<dbReference type="CDD" id="cd01949">
    <property type="entry name" value="GGDEF"/>
    <property type="match status" value="1"/>
</dbReference>
<organism evidence="4 5">
    <name type="scientific">Anabaena catenula FACHB-362</name>
    <dbReference type="NCBI Taxonomy" id="2692877"/>
    <lineage>
        <taxon>Bacteria</taxon>
        <taxon>Bacillati</taxon>
        <taxon>Cyanobacteriota</taxon>
        <taxon>Cyanophyceae</taxon>
        <taxon>Nostocales</taxon>
        <taxon>Nostocaceae</taxon>
        <taxon>Anabaena</taxon>
    </lineage>
</organism>
<dbReference type="NCBIfam" id="TIGR00254">
    <property type="entry name" value="GGDEF"/>
    <property type="match status" value="1"/>
</dbReference>
<dbReference type="EMBL" id="JACJTQ010000004">
    <property type="protein sequence ID" value="MBD2690991.1"/>
    <property type="molecule type" value="Genomic_DNA"/>
</dbReference>
<dbReference type="Pfam" id="PF00990">
    <property type="entry name" value="GGDEF"/>
    <property type="match status" value="1"/>
</dbReference>
<dbReference type="SMART" id="SM00267">
    <property type="entry name" value="GGDEF"/>
    <property type="match status" value="1"/>
</dbReference>
<dbReference type="SUPFAM" id="SSF52172">
    <property type="entry name" value="CheY-like"/>
    <property type="match status" value="1"/>
</dbReference>
<dbReference type="InterPro" id="IPR000160">
    <property type="entry name" value="GGDEF_dom"/>
</dbReference>
<proteinExistence type="predicted"/>
<dbReference type="PANTHER" id="PTHR45138:SF9">
    <property type="entry name" value="DIGUANYLATE CYCLASE DGCM-RELATED"/>
    <property type="match status" value="1"/>
</dbReference>
<dbReference type="InterPro" id="IPR011006">
    <property type="entry name" value="CheY-like_superfamily"/>
</dbReference>
<dbReference type="SMART" id="SM00448">
    <property type="entry name" value="REC"/>
    <property type="match status" value="1"/>
</dbReference>
<dbReference type="PANTHER" id="PTHR45138">
    <property type="entry name" value="REGULATORY COMPONENTS OF SENSORY TRANSDUCTION SYSTEM"/>
    <property type="match status" value="1"/>
</dbReference>
<name>A0ABR8J1G6_9NOST</name>
<protein>
    <submittedName>
        <fullName evidence="4">PleD family two-component system response regulator</fullName>
    </submittedName>
</protein>
<sequence length="323" mass="36443">MNITASQNKVPLILVVDDELFIRMQLRLSLEQEGYQIVEAQDGKEALTAFEQKQPDIVLLDALMPEIDGFECCSQLQTLPNGKNTPILMITGLDDRESVDHAFEVGAADYVTKPIHWAVLRQRVRRLIQQSQLQQQLEAANRDLQRLASIDGLTQIANRRRFDEYLEQEKLRMMRSHFCTHKTNSISISLILCDIDYFKLYNDTYGHQAGDLCLQQVAQAISSVVNRPMDLVARYGGEEFVVLLPETDASGAAHIAEQICNQVRTLAIPHVRSLRGHITLSAGVATKNPCVESEMKNLIETADQALYRAKQNGRDCFCTKNNI</sequence>
<dbReference type="InterPro" id="IPR029787">
    <property type="entry name" value="Nucleotide_cyclase"/>
</dbReference>
<evidence type="ECO:0000313" key="4">
    <source>
        <dbReference type="EMBL" id="MBD2690991.1"/>
    </source>
</evidence>
<dbReference type="SUPFAM" id="SSF55073">
    <property type="entry name" value="Nucleotide cyclase"/>
    <property type="match status" value="1"/>
</dbReference>
<reference evidence="4 5" key="1">
    <citation type="journal article" date="2020" name="ISME J.">
        <title>Comparative genomics reveals insights into cyanobacterial evolution and habitat adaptation.</title>
        <authorList>
            <person name="Chen M.Y."/>
            <person name="Teng W.K."/>
            <person name="Zhao L."/>
            <person name="Hu C.X."/>
            <person name="Zhou Y.K."/>
            <person name="Han B.P."/>
            <person name="Song L.R."/>
            <person name="Shu W.S."/>
        </authorList>
    </citation>
    <scope>NUCLEOTIDE SEQUENCE [LARGE SCALE GENOMIC DNA]</scope>
    <source>
        <strain evidence="4 5">FACHB-362</strain>
    </source>
</reference>
<dbReference type="RefSeq" id="WP_190905526.1">
    <property type="nucleotide sequence ID" value="NZ_JACJTQ010000004.1"/>
</dbReference>
<dbReference type="Proteomes" id="UP000660381">
    <property type="component" value="Unassembled WGS sequence"/>
</dbReference>
<evidence type="ECO:0000259" key="2">
    <source>
        <dbReference type="PROSITE" id="PS50110"/>
    </source>
</evidence>
<keyword evidence="5" id="KW-1185">Reference proteome</keyword>
<feature type="domain" description="GGDEF" evidence="3">
    <location>
        <begin position="186"/>
        <end position="322"/>
    </location>
</feature>
<evidence type="ECO:0000259" key="3">
    <source>
        <dbReference type="PROSITE" id="PS50887"/>
    </source>
</evidence>
<evidence type="ECO:0000313" key="5">
    <source>
        <dbReference type="Proteomes" id="UP000660381"/>
    </source>
</evidence>
<feature type="domain" description="Response regulatory" evidence="2">
    <location>
        <begin position="12"/>
        <end position="128"/>
    </location>
</feature>
<dbReference type="PROSITE" id="PS50110">
    <property type="entry name" value="RESPONSE_REGULATORY"/>
    <property type="match status" value="1"/>
</dbReference>
<accession>A0ABR8J1G6</accession>
<dbReference type="Gene3D" id="3.30.70.270">
    <property type="match status" value="1"/>
</dbReference>
<dbReference type="InterPro" id="IPR043128">
    <property type="entry name" value="Rev_trsase/Diguanyl_cyclase"/>
</dbReference>
<dbReference type="Pfam" id="PF00072">
    <property type="entry name" value="Response_reg"/>
    <property type="match status" value="1"/>
</dbReference>
<evidence type="ECO:0000256" key="1">
    <source>
        <dbReference type="PROSITE-ProRule" id="PRU00169"/>
    </source>
</evidence>
<feature type="modified residue" description="4-aspartylphosphate" evidence="1">
    <location>
        <position position="61"/>
    </location>
</feature>
<dbReference type="InterPro" id="IPR050469">
    <property type="entry name" value="Diguanylate_Cyclase"/>
</dbReference>
<dbReference type="Gene3D" id="3.40.50.2300">
    <property type="match status" value="1"/>
</dbReference>
<keyword evidence="1" id="KW-0597">Phosphoprotein</keyword>
<gene>
    <name evidence="4" type="ORF">H6G68_04320</name>
</gene>
<dbReference type="InterPro" id="IPR001789">
    <property type="entry name" value="Sig_transdc_resp-reg_receiver"/>
</dbReference>
<dbReference type="PROSITE" id="PS50887">
    <property type="entry name" value="GGDEF"/>
    <property type="match status" value="1"/>
</dbReference>
<comment type="caution">
    <text evidence="4">The sequence shown here is derived from an EMBL/GenBank/DDBJ whole genome shotgun (WGS) entry which is preliminary data.</text>
</comment>